<dbReference type="GO" id="GO:0015833">
    <property type="term" value="P:peptide transport"/>
    <property type="evidence" value="ECO:0007669"/>
    <property type="project" value="InterPro"/>
</dbReference>
<dbReference type="GO" id="GO:0055085">
    <property type="term" value="P:transmembrane transport"/>
    <property type="evidence" value="ECO:0007669"/>
    <property type="project" value="UniProtKB-ARBA"/>
</dbReference>
<dbReference type="GO" id="GO:0005524">
    <property type="term" value="F:ATP binding"/>
    <property type="evidence" value="ECO:0007669"/>
    <property type="project" value="UniProtKB-KW"/>
</dbReference>
<keyword evidence="7" id="KW-1185">Reference proteome</keyword>
<proteinExistence type="inferred from homology"/>
<dbReference type="GO" id="GO:0016887">
    <property type="term" value="F:ATP hydrolysis activity"/>
    <property type="evidence" value="ECO:0007669"/>
    <property type="project" value="InterPro"/>
</dbReference>
<dbReference type="AlphaFoldDB" id="A0A917W7J2"/>
<evidence type="ECO:0000256" key="2">
    <source>
        <dbReference type="ARBA" id="ARBA00022448"/>
    </source>
</evidence>
<dbReference type="InterPro" id="IPR003439">
    <property type="entry name" value="ABC_transporter-like_ATP-bd"/>
</dbReference>
<dbReference type="Proteomes" id="UP000613840">
    <property type="component" value="Unassembled WGS sequence"/>
</dbReference>
<feature type="domain" description="ABC transporter" evidence="5">
    <location>
        <begin position="25"/>
        <end position="270"/>
    </location>
</feature>
<gene>
    <name evidence="6" type="ORF">GCM10011575_33460</name>
</gene>
<dbReference type="Pfam" id="PF00005">
    <property type="entry name" value="ABC_tran"/>
    <property type="match status" value="1"/>
</dbReference>
<dbReference type="SMART" id="SM00382">
    <property type="entry name" value="AAA"/>
    <property type="match status" value="1"/>
</dbReference>
<dbReference type="NCBIfam" id="TIGR01727">
    <property type="entry name" value="oligo_HPY"/>
    <property type="match status" value="1"/>
</dbReference>
<dbReference type="InterPro" id="IPR050319">
    <property type="entry name" value="ABC_transp_ATP-bind"/>
</dbReference>
<reference evidence="6" key="1">
    <citation type="journal article" date="2014" name="Int. J. Syst. Evol. Microbiol.">
        <title>Complete genome sequence of Corynebacterium casei LMG S-19264T (=DSM 44701T), isolated from a smear-ripened cheese.</title>
        <authorList>
            <consortium name="US DOE Joint Genome Institute (JGI-PGF)"/>
            <person name="Walter F."/>
            <person name="Albersmeier A."/>
            <person name="Kalinowski J."/>
            <person name="Ruckert C."/>
        </authorList>
    </citation>
    <scope>NUCLEOTIDE SEQUENCE</scope>
    <source>
        <strain evidence="6">CGMCC 4.7306</strain>
    </source>
</reference>
<dbReference type="PROSITE" id="PS00211">
    <property type="entry name" value="ABC_TRANSPORTER_1"/>
    <property type="match status" value="1"/>
</dbReference>
<dbReference type="Gene3D" id="3.40.50.300">
    <property type="entry name" value="P-loop containing nucleotide triphosphate hydrolases"/>
    <property type="match status" value="1"/>
</dbReference>
<dbReference type="Pfam" id="PF08352">
    <property type="entry name" value="oligo_HPY"/>
    <property type="match status" value="1"/>
</dbReference>
<protein>
    <submittedName>
        <fullName evidence="6">ABC transporter ATP-binding protein</fullName>
    </submittedName>
</protein>
<comment type="caution">
    <text evidence="6">The sequence shown here is derived from an EMBL/GenBank/DDBJ whole genome shotgun (WGS) entry which is preliminary data.</text>
</comment>
<evidence type="ECO:0000256" key="1">
    <source>
        <dbReference type="ARBA" id="ARBA00005417"/>
    </source>
</evidence>
<dbReference type="InterPro" id="IPR027417">
    <property type="entry name" value="P-loop_NTPase"/>
</dbReference>
<keyword evidence="4 6" id="KW-0067">ATP-binding</keyword>
<dbReference type="PROSITE" id="PS50893">
    <property type="entry name" value="ABC_TRANSPORTER_2"/>
    <property type="match status" value="1"/>
</dbReference>
<dbReference type="SUPFAM" id="SSF52540">
    <property type="entry name" value="P-loop containing nucleoside triphosphate hydrolases"/>
    <property type="match status" value="1"/>
</dbReference>
<reference evidence="6" key="2">
    <citation type="submission" date="2020-09" db="EMBL/GenBank/DDBJ databases">
        <authorList>
            <person name="Sun Q."/>
            <person name="Zhou Y."/>
        </authorList>
    </citation>
    <scope>NUCLEOTIDE SEQUENCE</scope>
    <source>
        <strain evidence="6">CGMCC 4.7306</strain>
    </source>
</reference>
<evidence type="ECO:0000259" key="5">
    <source>
        <dbReference type="PROSITE" id="PS50893"/>
    </source>
</evidence>
<dbReference type="InterPro" id="IPR013563">
    <property type="entry name" value="Oligopep_ABC_C"/>
</dbReference>
<accession>A0A917W7J2</accession>
<evidence type="ECO:0000256" key="4">
    <source>
        <dbReference type="ARBA" id="ARBA00022840"/>
    </source>
</evidence>
<dbReference type="PANTHER" id="PTHR43776">
    <property type="entry name" value="TRANSPORT ATP-BINDING PROTEIN"/>
    <property type="match status" value="1"/>
</dbReference>
<keyword evidence="3" id="KW-0547">Nucleotide-binding</keyword>
<dbReference type="CDD" id="cd03257">
    <property type="entry name" value="ABC_NikE_OppD_transporters"/>
    <property type="match status" value="1"/>
</dbReference>
<dbReference type="EMBL" id="BMMZ01000009">
    <property type="protein sequence ID" value="GGL72490.1"/>
    <property type="molecule type" value="Genomic_DNA"/>
</dbReference>
<keyword evidence="2" id="KW-0813">Transport</keyword>
<organism evidence="6 7">
    <name type="scientific">Microlunatus endophyticus</name>
    <dbReference type="NCBI Taxonomy" id="1716077"/>
    <lineage>
        <taxon>Bacteria</taxon>
        <taxon>Bacillati</taxon>
        <taxon>Actinomycetota</taxon>
        <taxon>Actinomycetes</taxon>
        <taxon>Propionibacteriales</taxon>
        <taxon>Propionibacteriaceae</taxon>
        <taxon>Microlunatus</taxon>
    </lineage>
</organism>
<evidence type="ECO:0000256" key="3">
    <source>
        <dbReference type="ARBA" id="ARBA00022741"/>
    </source>
</evidence>
<dbReference type="InterPro" id="IPR003593">
    <property type="entry name" value="AAA+_ATPase"/>
</dbReference>
<dbReference type="RefSeq" id="WP_188896525.1">
    <property type="nucleotide sequence ID" value="NZ_BMMZ01000009.1"/>
</dbReference>
<dbReference type="FunFam" id="3.40.50.300:FF:000016">
    <property type="entry name" value="Oligopeptide ABC transporter ATP-binding component"/>
    <property type="match status" value="1"/>
</dbReference>
<evidence type="ECO:0000313" key="7">
    <source>
        <dbReference type="Proteomes" id="UP000613840"/>
    </source>
</evidence>
<evidence type="ECO:0000313" key="6">
    <source>
        <dbReference type="EMBL" id="GGL72490.1"/>
    </source>
</evidence>
<dbReference type="PANTHER" id="PTHR43776:SF7">
    <property type="entry name" value="D,D-DIPEPTIDE TRANSPORT ATP-BINDING PROTEIN DDPF-RELATED"/>
    <property type="match status" value="1"/>
</dbReference>
<sequence>MSEAESTPDEEPLIRVSGLHMDYPIRGRGLFSRTTGAVHAVNGVDLSVRPGEVLGLVGESGCGKSTLGRCIVGDERATAGHVYYQESPGHVADLVTAGKEDLRRYQRDIRVIFQDPFSSLNPRMTVAQIVGDPLASRHLARGSELEDRVAEALRRVGLSPTYMRRFPHAFSGGERQRINIARALILNPRFVIADEAVSALDVSVRAQIINLLRDLQEELSLTYLFISHDLSVVESICDRVAVMYLGKIVELADTEEIYAEPKHPYTEALLSAVPRPDPRLRGAGGRIRLSDEFPDPSDPPAGCFFHTRCPYADPERCSADPTVLRELTPKHWSDCHYSETLTLAGVGAEQEVAAS</sequence>
<name>A0A917W7J2_9ACTN</name>
<comment type="similarity">
    <text evidence="1">Belongs to the ABC transporter superfamily.</text>
</comment>
<dbReference type="InterPro" id="IPR017871">
    <property type="entry name" value="ABC_transporter-like_CS"/>
</dbReference>